<dbReference type="EMBL" id="CAMXCT020001938">
    <property type="protein sequence ID" value="CAL1147699.1"/>
    <property type="molecule type" value="Genomic_DNA"/>
</dbReference>
<name>A0A9P1FYG8_9DINO</name>
<feature type="compositionally biased region" description="Basic residues" evidence="1">
    <location>
        <begin position="46"/>
        <end position="70"/>
    </location>
</feature>
<accession>A0A9P1FYG8</accession>
<feature type="region of interest" description="Disordered" evidence="1">
    <location>
        <begin position="43"/>
        <end position="71"/>
    </location>
</feature>
<gene>
    <name evidence="2" type="ORF">C1SCF055_LOCUS20976</name>
</gene>
<dbReference type="EMBL" id="CAMXCT010001938">
    <property type="protein sequence ID" value="CAI3994324.1"/>
    <property type="molecule type" value="Genomic_DNA"/>
</dbReference>
<proteinExistence type="predicted"/>
<protein>
    <submittedName>
        <fullName evidence="2">Uncharacterized protein</fullName>
    </submittedName>
</protein>
<evidence type="ECO:0000256" key="1">
    <source>
        <dbReference type="SAM" id="MobiDB-lite"/>
    </source>
</evidence>
<keyword evidence="4" id="KW-1185">Reference proteome</keyword>
<dbReference type="Proteomes" id="UP001152797">
    <property type="component" value="Unassembled WGS sequence"/>
</dbReference>
<sequence length="449" mass="50910">MKMYREHYQDLLKDGVHPYMVLNFDQLWRCAFSWDGKMQWKERGSIGKRGRKRRAPRQLDKKRHAVRGARKSITDNAGSWKALPYEAAGAVVRSLMQHCHTLGNLSSSLAKALEEDPAVEKQSSKSLSQKLRALEDVERYIVFNPRTGQMATAAWIEKHILVQHGVPTFKKASKQNQTPKILTLGIKIKDKSVKLTLDLGFDEKNPRPVRCLHLASRKAQSDLTELEQGYGHMGQPWDEDDQDLDEVDFPDDSSDNRKDENDFEDEIPDDAAGIEGDEPDQNDPAPAGMEENQDLEAALEEFAGHDFENIDHLNDEIAWAYSDDEAVDLEEPDIADRMMKVLLPESVPERPKSFQTRPVFMALEAEGLTILPAIAGVFISCHPASSQWHGAYPREGGVKHTHRAPKWSPNLRSEREALLTAIRYVWHIHFLKTGEGKSHLAKIDEALKK</sequence>
<evidence type="ECO:0000313" key="2">
    <source>
        <dbReference type="EMBL" id="CAI3994324.1"/>
    </source>
</evidence>
<dbReference type="EMBL" id="CAMXCT030001938">
    <property type="protein sequence ID" value="CAL4781636.1"/>
    <property type="molecule type" value="Genomic_DNA"/>
</dbReference>
<reference evidence="2" key="1">
    <citation type="submission" date="2022-10" db="EMBL/GenBank/DDBJ databases">
        <authorList>
            <person name="Chen Y."/>
            <person name="Dougan E. K."/>
            <person name="Chan C."/>
            <person name="Rhodes N."/>
            <person name="Thang M."/>
        </authorList>
    </citation>
    <scope>NUCLEOTIDE SEQUENCE</scope>
</reference>
<reference evidence="3" key="2">
    <citation type="submission" date="2024-04" db="EMBL/GenBank/DDBJ databases">
        <authorList>
            <person name="Chen Y."/>
            <person name="Shah S."/>
            <person name="Dougan E. K."/>
            <person name="Thang M."/>
            <person name="Chan C."/>
        </authorList>
    </citation>
    <scope>NUCLEOTIDE SEQUENCE [LARGE SCALE GENOMIC DNA]</scope>
</reference>
<evidence type="ECO:0000313" key="3">
    <source>
        <dbReference type="EMBL" id="CAL1147699.1"/>
    </source>
</evidence>
<organism evidence="2">
    <name type="scientific">Cladocopium goreaui</name>
    <dbReference type="NCBI Taxonomy" id="2562237"/>
    <lineage>
        <taxon>Eukaryota</taxon>
        <taxon>Sar</taxon>
        <taxon>Alveolata</taxon>
        <taxon>Dinophyceae</taxon>
        <taxon>Suessiales</taxon>
        <taxon>Symbiodiniaceae</taxon>
        <taxon>Cladocopium</taxon>
    </lineage>
</organism>
<evidence type="ECO:0000313" key="4">
    <source>
        <dbReference type="Proteomes" id="UP001152797"/>
    </source>
</evidence>
<feature type="compositionally biased region" description="Acidic residues" evidence="1">
    <location>
        <begin position="237"/>
        <end position="253"/>
    </location>
</feature>
<dbReference type="AlphaFoldDB" id="A0A9P1FYG8"/>
<comment type="caution">
    <text evidence="2">The sequence shown here is derived from an EMBL/GenBank/DDBJ whole genome shotgun (WGS) entry which is preliminary data.</text>
</comment>
<feature type="region of interest" description="Disordered" evidence="1">
    <location>
        <begin position="229"/>
        <end position="289"/>
    </location>
</feature>